<reference evidence="6 7" key="1">
    <citation type="submission" date="2022-01" db="EMBL/GenBank/DDBJ databases">
        <title>A chromosomal length assembly of Cordylochernes scorpioides.</title>
        <authorList>
            <person name="Zeh D."/>
            <person name="Zeh J."/>
        </authorList>
    </citation>
    <scope>NUCLEOTIDE SEQUENCE [LARGE SCALE GENOMIC DNA]</scope>
    <source>
        <strain evidence="6">IN4F17</strain>
        <tissue evidence="6">Whole Body</tissue>
    </source>
</reference>
<name>A0ABY6KHK3_9ARAC</name>
<dbReference type="Proteomes" id="UP001235939">
    <property type="component" value="Chromosome 05"/>
</dbReference>
<dbReference type="InterPro" id="IPR011701">
    <property type="entry name" value="MFS"/>
</dbReference>
<evidence type="ECO:0000256" key="2">
    <source>
        <dbReference type="ARBA" id="ARBA00022692"/>
    </source>
</evidence>
<proteinExistence type="predicted"/>
<evidence type="ECO:0000256" key="3">
    <source>
        <dbReference type="ARBA" id="ARBA00022989"/>
    </source>
</evidence>
<accession>A0ABY6KHK3</accession>
<dbReference type="PANTHER" id="PTHR24064">
    <property type="entry name" value="SOLUTE CARRIER FAMILY 22 MEMBER"/>
    <property type="match status" value="1"/>
</dbReference>
<feature type="transmembrane region" description="Helical" evidence="5">
    <location>
        <begin position="141"/>
        <end position="164"/>
    </location>
</feature>
<dbReference type="Pfam" id="PF07690">
    <property type="entry name" value="MFS_1"/>
    <property type="match status" value="1"/>
</dbReference>
<gene>
    <name evidence="6" type="ORF">LAZ67_5001568</name>
</gene>
<evidence type="ECO:0000256" key="1">
    <source>
        <dbReference type="ARBA" id="ARBA00004141"/>
    </source>
</evidence>
<feature type="transmembrane region" description="Helical" evidence="5">
    <location>
        <begin position="316"/>
        <end position="339"/>
    </location>
</feature>
<keyword evidence="3 5" id="KW-1133">Transmembrane helix</keyword>
<organism evidence="6 7">
    <name type="scientific">Cordylochernes scorpioides</name>
    <dbReference type="NCBI Taxonomy" id="51811"/>
    <lineage>
        <taxon>Eukaryota</taxon>
        <taxon>Metazoa</taxon>
        <taxon>Ecdysozoa</taxon>
        <taxon>Arthropoda</taxon>
        <taxon>Chelicerata</taxon>
        <taxon>Arachnida</taxon>
        <taxon>Pseudoscorpiones</taxon>
        <taxon>Cheliferoidea</taxon>
        <taxon>Chernetidae</taxon>
        <taxon>Cordylochernes</taxon>
    </lineage>
</organism>
<feature type="transmembrane region" description="Helical" evidence="5">
    <location>
        <begin position="291"/>
        <end position="309"/>
    </location>
</feature>
<dbReference type="SUPFAM" id="SSF103473">
    <property type="entry name" value="MFS general substrate transporter"/>
    <property type="match status" value="1"/>
</dbReference>
<feature type="transmembrane region" description="Helical" evidence="5">
    <location>
        <begin position="42"/>
        <end position="62"/>
    </location>
</feature>
<protein>
    <submittedName>
        <fullName evidence="6">Uncharacterized protein</fullName>
    </submittedName>
</protein>
<sequence length="373" mass="40267">MAASDMRNRRHVQPLLTWSTNAADPAWLLTRGVAAGRCGRRMIFLVVPPLLVLASFATAFSINMVMFDVLRFLTAACLSGLYQTGFILVPALTISHMCSCGVHVGHQPAVGSQWHADGVCRRRDGAGWLSLWAAPVEVTTAGYLCAGLAVAWLLLCGILLCRLLPESVRWLQSRGLHDKALETVQKVARWNQKVIPPHLLVREVAEEQECLLYILYNTQSKCDTGVVPYVPSSKYQHVIRFTNSLVYYGVSMSAGQLIGSIFLNFILLSLVEIPAVALATLAMQRLGRRPTLSLLLILAGACICSAQYVPAGSAKWATTLLAVIGKGSIAGSFAAVYIYTAEVYPTPLRNTGVGVCNMAARLGGIAAPLVITL</sequence>
<evidence type="ECO:0000256" key="5">
    <source>
        <dbReference type="SAM" id="Phobius"/>
    </source>
</evidence>
<keyword evidence="4 5" id="KW-0472">Membrane</keyword>
<evidence type="ECO:0000313" key="7">
    <source>
        <dbReference type="Proteomes" id="UP001235939"/>
    </source>
</evidence>
<feature type="transmembrane region" description="Helical" evidence="5">
    <location>
        <begin position="245"/>
        <end position="271"/>
    </location>
</feature>
<dbReference type="EMBL" id="CP092867">
    <property type="protein sequence ID" value="UYV67681.1"/>
    <property type="molecule type" value="Genomic_DNA"/>
</dbReference>
<dbReference type="Gene3D" id="1.20.1250.20">
    <property type="entry name" value="MFS general substrate transporter like domains"/>
    <property type="match status" value="1"/>
</dbReference>
<evidence type="ECO:0000256" key="4">
    <source>
        <dbReference type="ARBA" id="ARBA00023136"/>
    </source>
</evidence>
<dbReference type="InterPro" id="IPR036259">
    <property type="entry name" value="MFS_trans_sf"/>
</dbReference>
<evidence type="ECO:0000313" key="6">
    <source>
        <dbReference type="EMBL" id="UYV67681.1"/>
    </source>
</evidence>
<keyword evidence="2 5" id="KW-0812">Transmembrane</keyword>
<feature type="non-terminal residue" evidence="6">
    <location>
        <position position="1"/>
    </location>
</feature>
<keyword evidence="7" id="KW-1185">Reference proteome</keyword>
<comment type="subcellular location">
    <subcellularLocation>
        <location evidence="1">Membrane</location>
        <topology evidence="1">Multi-pass membrane protein</topology>
    </subcellularLocation>
</comment>